<dbReference type="Pfam" id="PF00501">
    <property type="entry name" value="AMP-binding"/>
    <property type="match status" value="1"/>
</dbReference>
<feature type="non-terminal residue" evidence="2">
    <location>
        <position position="103"/>
    </location>
</feature>
<dbReference type="PANTHER" id="PTHR43767:SF1">
    <property type="entry name" value="NONRIBOSOMAL PEPTIDE SYNTHASE PES1 (EUROFUNG)-RELATED"/>
    <property type="match status" value="1"/>
</dbReference>
<protein>
    <recommendedName>
        <fullName evidence="1">AMP-dependent synthetase/ligase domain-containing protein</fullName>
    </recommendedName>
</protein>
<dbReference type="InterPro" id="IPR042099">
    <property type="entry name" value="ANL_N_sf"/>
</dbReference>
<accession>A0A382PD08</accession>
<evidence type="ECO:0000313" key="2">
    <source>
        <dbReference type="EMBL" id="SVC71289.1"/>
    </source>
</evidence>
<reference evidence="2" key="1">
    <citation type="submission" date="2018-05" db="EMBL/GenBank/DDBJ databases">
        <authorList>
            <person name="Lanie J.A."/>
            <person name="Ng W.-L."/>
            <person name="Kazmierczak K.M."/>
            <person name="Andrzejewski T.M."/>
            <person name="Davidsen T.M."/>
            <person name="Wayne K.J."/>
            <person name="Tettelin H."/>
            <person name="Glass J.I."/>
            <person name="Rusch D."/>
            <person name="Podicherti R."/>
            <person name="Tsui H.-C.T."/>
            <person name="Winkler M.E."/>
        </authorList>
    </citation>
    <scope>NUCLEOTIDE SEQUENCE</scope>
</reference>
<organism evidence="2">
    <name type="scientific">marine metagenome</name>
    <dbReference type="NCBI Taxonomy" id="408172"/>
    <lineage>
        <taxon>unclassified sequences</taxon>
        <taxon>metagenomes</taxon>
        <taxon>ecological metagenomes</taxon>
    </lineage>
</organism>
<dbReference type="SUPFAM" id="SSF56801">
    <property type="entry name" value="Acetyl-CoA synthetase-like"/>
    <property type="match status" value="1"/>
</dbReference>
<sequence>MNWLQTQVQQNPQKLYIQEGDHKYSYMNVAEMVQAYAQAFLREGIQPHDRILICLPGSIEMTEIILACFEIGAVATPISCKFTNKELESVISTIEPRLIITNW</sequence>
<gene>
    <name evidence="2" type="ORF">METZ01_LOCUS324143</name>
</gene>
<name>A0A382PD08_9ZZZZ</name>
<dbReference type="InterPro" id="IPR050237">
    <property type="entry name" value="ATP-dep_AMP-bd_enzyme"/>
</dbReference>
<evidence type="ECO:0000259" key="1">
    <source>
        <dbReference type="Pfam" id="PF00501"/>
    </source>
</evidence>
<dbReference type="EMBL" id="UINC01106545">
    <property type="protein sequence ID" value="SVC71289.1"/>
    <property type="molecule type" value="Genomic_DNA"/>
</dbReference>
<proteinExistence type="predicted"/>
<dbReference type="PANTHER" id="PTHR43767">
    <property type="entry name" value="LONG-CHAIN-FATTY-ACID--COA LIGASE"/>
    <property type="match status" value="1"/>
</dbReference>
<dbReference type="AlphaFoldDB" id="A0A382PD08"/>
<dbReference type="Gene3D" id="3.40.50.12780">
    <property type="entry name" value="N-terminal domain of ligase-like"/>
    <property type="match status" value="1"/>
</dbReference>
<dbReference type="InterPro" id="IPR000873">
    <property type="entry name" value="AMP-dep_synth/lig_dom"/>
</dbReference>
<feature type="domain" description="AMP-dependent synthetase/ligase" evidence="1">
    <location>
        <begin position="4"/>
        <end position="101"/>
    </location>
</feature>